<dbReference type="SUPFAM" id="SSF63380">
    <property type="entry name" value="Riboflavin synthase domain-like"/>
    <property type="match status" value="1"/>
</dbReference>
<dbReference type="EMBL" id="PDNB01000077">
    <property type="protein sequence ID" value="PGH11121.1"/>
    <property type="molecule type" value="Genomic_DNA"/>
</dbReference>
<evidence type="ECO:0000256" key="12">
    <source>
        <dbReference type="ARBA" id="ARBA00023002"/>
    </source>
</evidence>
<protein>
    <recommendedName>
        <fullName evidence="17">Nitrate reductase</fullName>
    </recommendedName>
</protein>
<dbReference type="Gene3D" id="2.60.40.650">
    <property type="match status" value="1"/>
</dbReference>
<dbReference type="InterPro" id="IPR005066">
    <property type="entry name" value="MoCF_OxRdtse_dimer"/>
</dbReference>
<evidence type="ECO:0000256" key="18">
    <source>
        <dbReference type="PIRSR" id="PIRSR000233-1"/>
    </source>
</evidence>
<comment type="function">
    <text evidence="3 17">Nitrate reductase is a key enzyme involved in the first step of nitrate assimilation in plants, fungi and bacteria.</text>
</comment>
<dbReference type="GO" id="GO:0043546">
    <property type="term" value="F:molybdopterin cofactor binding"/>
    <property type="evidence" value="ECO:0007669"/>
    <property type="project" value="InterPro"/>
</dbReference>
<dbReference type="InterPro" id="IPR018506">
    <property type="entry name" value="Cyt_B5_heme-BS"/>
</dbReference>
<dbReference type="InterPro" id="IPR001433">
    <property type="entry name" value="OxRdtase_FAD/NAD-bd"/>
</dbReference>
<keyword evidence="23" id="KW-1185">Reference proteome</keyword>
<evidence type="ECO:0000256" key="5">
    <source>
        <dbReference type="ARBA" id="ARBA00011738"/>
    </source>
</evidence>
<dbReference type="PROSITE" id="PS51384">
    <property type="entry name" value="FAD_FR"/>
    <property type="match status" value="1"/>
</dbReference>
<dbReference type="InterPro" id="IPR039261">
    <property type="entry name" value="FNR_nucleotide-bd"/>
</dbReference>
<dbReference type="FunFam" id="3.10.120.10:FF:000016">
    <property type="entry name" value="Nitrate reductase"/>
    <property type="match status" value="1"/>
</dbReference>
<evidence type="ECO:0000256" key="10">
    <source>
        <dbReference type="ARBA" id="ARBA00022827"/>
    </source>
</evidence>
<dbReference type="GO" id="GO:0008482">
    <property type="term" value="F:sulfite oxidase activity"/>
    <property type="evidence" value="ECO:0007669"/>
    <property type="project" value="TreeGrafter"/>
</dbReference>
<dbReference type="PROSITE" id="PS00191">
    <property type="entry name" value="CYTOCHROME_B5_1"/>
    <property type="match status" value="1"/>
</dbReference>
<evidence type="ECO:0000256" key="14">
    <source>
        <dbReference type="ARBA" id="ARBA00023063"/>
    </source>
</evidence>
<dbReference type="FunFam" id="3.90.420.10:FF:000005">
    <property type="entry name" value="Nitrate reductase"/>
    <property type="match status" value="1"/>
</dbReference>
<dbReference type="GO" id="GO:0006809">
    <property type="term" value="P:nitric oxide biosynthetic process"/>
    <property type="evidence" value="ECO:0007669"/>
    <property type="project" value="InterPro"/>
</dbReference>
<dbReference type="InterPro" id="IPR000572">
    <property type="entry name" value="OxRdtase_Mopterin-bd_dom"/>
</dbReference>
<dbReference type="InterPro" id="IPR036400">
    <property type="entry name" value="Cyt_B5-like_heme/steroid_sf"/>
</dbReference>
<dbReference type="SUPFAM" id="SSF81296">
    <property type="entry name" value="E set domains"/>
    <property type="match status" value="1"/>
</dbReference>
<dbReference type="InterPro" id="IPR036374">
    <property type="entry name" value="OxRdtase_Mopterin-bd_sf"/>
</dbReference>
<dbReference type="SMART" id="SM01117">
    <property type="entry name" value="Cyt-b5"/>
    <property type="match status" value="1"/>
</dbReference>
<dbReference type="PROSITE" id="PS00559">
    <property type="entry name" value="MOLYBDOPTERIN_EUK"/>
    <property type="match status" value="1"/>
</dbReference>
<evidence type="ECO:0000256" key="13">
    <source>
        <dbReference type="ARBA" id="ARBA00023004"/>
    </source>
</evidence>
<sequence>MATITQLELSPSIITTKSVVPQISHQPTEDEISVLSTYDIPRPPPSKEPTEVLDIDKDTPDKHVPRDPRLIRLTGVHPFNVEAPLTALYDEGFLTSPELFYVRNHGYVPEVRQEDIPDWELSIEGLVEHPIVLNFKQILTEFQQITAPITLVCAGNRRKEQNQVRKSKGFSWGAAGVSTALFTGPLMSAILQKVKPHRKAKYVCMEGADKLPNGYYGTSVKLNWVMDPNRGVMLAHKMNGEPLRPDHGRPLRAVVPGQIGGRSVKWLKKLIITDRPSDNWYHIYDNRVLPTMISPELSAKEPKWWYDERYAIYDLNVNSAVVYPQHEEQVSLSSSSSYKARGYAYGGGGRRITRVEVSLDKGRTWKLADIEYPEDKYREVEQNLYGGKIDMSWQETCFCWCFWCLDIPTPELESSDAILVRAMDDALNIQPRDMYWSVLGMMNNPWFRVTITKKDGYLKFEHPTQPALIPGGWMERVKKNGGDLTNGNWGDAIAGEEKPVPVEAPKINMKKPDLKNTISLDEFKSHKTGPQPWFVLEGEVYDGTPFLEGHPGGAQSIFSAAGTDATDEFMAIHSETAKAMMVDYHIGTLDSSSQEALSNGQEEDTLSPSRDIFLDSRVWATSTLSEKAVISPDTRLFTFKLSHDSQKLGLPVGKHVMLKINDPSTDETIIRAYTPTSETNAIGTMELLVKIYPSTRSYPNGGKMTIAMDKLPLGTTVKFKGPIGKFEYLGKGEALLNGKQRHVQSFHMICAGSGITPIYQVLRAVMQDAEDSTSCLVLDGNRTEADILCRPELDEFAAQNPTSKCDIIHTLTQPSETWTGRKGRISEDLLREYVRVEKSKEGRSMVLICGPEALETAVKKILLGMGWDESDLVFF</sequence>
<dbReference type="GO" id="GO:0050464">
    <property type="term" value="F:nitrate reductase (NADPH) activity"/>
    <property type="evidence" value="ECO:0007669"/>
    <property type="project" value="UniProtKB-EC"/>
</dbReference>
<keyword evidence="12" id="KW-0560">Oxidoreductase</keyword>
<dbReference type="Pfam" id="PF00174">
    <property type="entry name" value="Oxidored_molyb"/>
    <property type="match status" value="1"/>
</dbReference>
<keyword evidence="6 18" id="KW-0500">Molybdenum</keyword>
<keyword evidence="9 18" id="KW-0479">Metal-binding</keyword>
<keyword evidence="13" id="KW-0408">Iron</keyword>
<keyword evidence="7" id="KW-0349">Heme</keyword>
<dbReference type="Pfam" id="PF00173">
    <property type="entry name" value="Cyt-b5"/>
    <property type="match status" value="1"/>
</dbReference>
<dbReference type="PRINTS" id="PR00407">
    <property type="entry name" value="EUMOPTERIN"/>
</dbReference>
<proteinExistence type="inferred from homology"/>
<evidence type="ECO:0000313" key="22">
    <source>
        <dbReference type="EMBL" id="PGH11121.1"/>
    </source>
</evidence>
<feature type="binding site" evidence="18">
    <location>
        <position position="153"/>
    </location>
    <ligand>
        <name>Mo-molybdopterin</name>
        <dbReference type="ChEBI" id="CHEBI:71302"/>
    </ligand>
    <ligandPart>
        <name>Mo</name>
        <dbReference type="ChEBI" id="CHEBI:28685"/>
    </ligandPart>
</feature>
<evidence type="ECO:0000256" key="6">
    <source>
        <dbReference type="ARBA" id="ARBA00022505"/>
    </source>
</evidence>
<dbReference type="InterPro" id="IPR017927">
    <property type="entry name" value="FAD-bd_FR_type"/>
</dbReference>
<comment type="cofactor">
    <cofactor evidence="1">
        <name>heme</name>
        <dbReference type="ChEBI" id="CHEBI:30413"/>
    </cofactor>
</comment>
<comment type="similarity">
    <text evidence="4 17">Belongs to the nitrate reductase family.</text>
</comment>
<dbReference type="STRING" id="1447875.A0A2B7XQS9"/>
<dbReference type="Pfam" id="PF00970">
    <property type="entry name" value="FAD_binding_6"/>
    <property type="match status" value="1"/>
</dbReference>
<comment type="catalytic activity">
    <reaction evidence="16">
        <text>nitrite + NADP(+) + H2O = nitrate + NADPH + H(+)</text>
        <dbReference type="Rhea" id="RHEA:19061"/>
        <dbReference type="ChEBI" id="CHEBI:15377"/>
        <dbReference type="ChEBI" id="CHEBI:15378"/>
        <dbReference type="ChEBI" id="CHEBI:16301"/>
        <dbReference type="ChEBI" id="CHEBI:17632"/>
        <dbReference type="ChEBI" id="CHEBI:57783"/>
        <dbReference type="ChEBI" id="CHEBI:58349"/>
        <dbReference type="EC" id="1.7.1.3"/>
    </reaction>
</comment>
<evidence type="ECO:0000256" key="2">
    <source>
        <dbReference type="ARBA" id="ARBA00001974"/>
    </source>
</evidence>
<dbReference type="GO" id="GO:0006790">
    <property type="term" value="P:sulfur compound metabolic process"/>
    <property type="evidence" value="ECO:0007669"/>
    <property type="project" value="TreeGrafter"/>
</dbReference>
<dbReference type="CDD" id="cd06183">
    <property type="entry name" value="cyt_b5_reduct_like"/>
    <property type="match status" value="1"/>
</dbReference>
<dbReference type="InterPro" id="IPR008335">
    <property type="entry name" value="Mopterin_OxRdtase_euk"/>
</dbReference>
<dbReference type="GO" id="GO:0030151">
    <property type="term" value="F:molybdenum ion binding"/>
    <property type="evidence" value="ECO:0007669"/>
    <property type="project" value="InterPro"/>
</dbReference>
<evidence type="ECO:0000256" key="9">
    <source>
        <dbReference type="ARBA" id="ARBA00022723"/>
    </source>
</evidence>
<dbReference type="Gene3D" id="3.40.50.80">
    <property type="entry name" value="Nucleotide-binding domain of ferredoxin-NADP reductase (FNR) module"/>
    <property type="match status" value="1"/>
</dbReference>
<dbReference type="InterPro" id="IPR022407">
    <property type="entry name" value="OxRdtase_Mopterin_BS"/>
</dbReference>
<dbReference type="PROSITE" id="PS50255">
    <property type="entry name" value="CYTOCHROME_B5_2"/>
    <property type="match status" value="1"/>
</dbReference>
<dbReference type="Gene3D" id="3.10.120.10">
    <property type="entry name" value="Cytochrome b5-like heme/steroid binding domain"/>
    <property type="match status" value="1"/>
</dbReference>
<feature type="region of interest" description="Disordered" evidence="19">
    <location>
        <begin position="36"/>
        <end position="66"/>
    </location>
</feature>
<dbReference type="Pfam" id="PF03404">
    <property type="entry name" value="Mo-co_dimer"/>
    <property type="match status" value="1"/>
</dbReference>
<evidence type="ECO:0000256" key="4">
    <source>
        <dbReference type="ARBA" id="ARBA00006253"/>
    </source>
</evidence>
<dbReference type="PANTHER" id="PTHR19372">
    <property type="entry name" value="SULFITE REDUCTASE"/>
    <property type="match status" value="1"/>
</dbReference>
<dbReference type="PIRSF" id="PIRSF000233">
    <property type="entry name" value="Nitr_rd_NADH"/>
    <property type="match status" value="1"/>
</dbReference>
<gene>
    <name evidence="22" type="ORF">AJ79_05066</name>
</gene>
<keyword evidence="10" id="KW-0274">FAD</keyword>
<keyword evidence="8" id="KW-0285">Flavoprotein</keyword>
<evidence type="ECO:0000256" key="7">
    <source>
        <dbReference type="ARBA" id="ARBA00022617"/>
    </source>
</evidence>
<accession>A0A2B7XQS9</accession>
<dbReference type="PANTHER" id="PTHR19372:SF7">
    <property type="entry name" value="SULFITE OXIDASE, MITOCHONDRIAL"/>
    <property type="match status" value="1"/>
</dbReference>
<evidence type="ECO:0000256" key="19">
    <source>
        <dbReference type="SAM" id="MobiDB-lite"/>
    </source>
</evidence>
<dbReference type="SUPFAM" id="SSF56524">
    <property type="entry name" value="Oxidoreductase molybdopterin-binding domain"/>
    <property type="match status" value="1"/>
</dbReference>
<dbReference type="GO" id="GO:0020037">
    <property type="term" value="F:heme binding"/>
    <property type="evidence" value="ECO:0007669"/>
    <property type="project" value="InterPro"/>
</dbReference>
<evidence type="ECO:0000256" key="3">
    <source>
        <dbReference type="ARBA" id="ARBA00003838"/>
    </source>
</evidence>
<dbReference type="PRINTS" id="PR00371">
    <property type="entry name" value="FPNCR"/>
</dbReference>
<comment type="cofactor">
    <cofactor evidence="2">
        <name>FAD</name>
        <dbReference type="ChEBI" id="CHEBI:57692"/>
    </cofactor>
</comment>
<dbReference type="SUPFAM" id="SSF52343">
    <property type="entry name" value="Ferredoxin reductase-like, C-terminal NADP-linked domain"/>
    <property type="match status" value="1"/>
</dbReference>
<evidence type="ECO:0000259" key="21">
    <source>
        <dbReference type="PROSITE" id="PS51384"/>
    </source>
</evidence>
<dbReference type="Gene3D" id="3.90.420.10">
    <property type="entry name" value="Oxidoreductase, molybdopterin-binding domain"/>
    <property type="match status" value="1"/>
</dbReference>
<dbReference type="Pfam" id="PF00175">
    <property type="entry name" value="NAD_binding_1"/>
    <property type="match status" value="1"/>
</dbReference>
<feature type="compositionally biased region" description="Basic and acidic residues" evidence="19">
    <location>
        <begin position="48"/>
        <end position="66"/>
    </location>
</feature>
<name>A0A2B7XQS9_9EURO</name>
<keyword evidence="14 17" id="KW-0534">Nitrate assimilation</keyword>
<evidence type="ECO:0000256" key="11">
    <source>
        <dbReference type="ARBA" id="ARBA00022857"/>
    </source>
</evidence>
<keyword evidence="11" id="KW-0521">NADP</keyword>
<comment type="caution">
    <text evidence="22">The sequence shown here is derived from an EMBL/GenBank/DDBJ whole genome shotgun (WGS) entry which is preliminary data.</text>
</comment>
<reference evidence="22 23" key="1">
    <citation type="submission" date="2017-10" db="EMBL/GenBank/DDBJ databases">
        <title>Comparative genomics in systemic dimorphic fungi from Ajellomycetaceae.</title>
        <authorList>
            <person name="Munoz J.F."/>
            <person name="Mcewen J.G."/>
            <person name="Clay O.K."/>
            <person name="Cuomo C.A."/>
        </authorList>
    </citation>
    <scope>NUCLEOTIDE SEQUENCE [LARGE SCALE GENOMIC DNA]</scope>
    <source>
        <strain evidence="22 23">UAMH5409</strain>
    </source>
</reference>
<dbReference type="PRINTS" id="PR00363">
    <property type="entry name" value="CYTOCHROMEB5"/>
</dbReference>
<dbReference type="AlphaFoldDB" id="A0A2B7XQS9"/>
<evidence type="ECO:0000259" key="20">
    <source>
        <dbReference type="PROSITE" id="PS50255"/>
    </source>
</evidence>
<dbReference type="InterPro" id="IPR014756">
    <property type="entry name" value="Ig_E-set"/>
</dbReference>
<evidence type="ECO:0000256" key="15">
    <source>
        <dbReference type="ARBA" id="ARBA00023157"/>
    </source>
</evidence>
<dbReference type="GO" id="GO:0042128">
    <property type="term" value="P:nitrate assimilation"/>
    <property type="evidence" value="ECO:0007669"/>
    <property type="project" value="UniProtKB-KW"/>
</dbReference>
<dbReference type="SUPFAM" id="SSF55856">
    <property type="entry name" value="Cytochrome b5-like heme/steroid binding domain"/>
    <property type="match status" value="1"/>
</dbReference>
<feature type="domain" description="Cytochrome b5 heme-binding" evidence="20">
    <location>
        <begin position="515"/>
        <end position="590"/>
    </location>
</feature>
<dbReference type="InterPro" id="IPR001199">
    <property type="entry name" value="Cyt_B5-like_heme/steroid-bd"/>
</dbReference>
<dbReference type="Proteomes" id="UP000223968">
    <property type="component" value="Unassembled WGS sequence"/>
</dbReference>
<dbReference type="InterPro" id="IPR001709">
    <property type="entry name" value="Flavoprot_Pyr_Nucl_cyt_Rdtase"/>
</dbReference>
<evidence type="ECO:0000256" key="17">
    <source>
        <dbReference type="PIRNR" id="PIRNR000233"/>
    </source>
</evidence>
<evidence type="ECO:0000256" key="16">
    <source>
        <dbReference type="ARBA" id="ARBA00049155"/>
    </source>
</evidence>
<dbReference type="Gene3D" id="2.40.30.10">
    <property type="entry name" value="Translation factors"/>
    <property type="match status" value="1"/>
</dbReference>
<dbReference type="InterPro" id="IPR017938">
    <property type="entry name" value="Riboflavin_synthase-like_b-brl"/>
</dbReference>
<evidence type="ECO:0000256" key="1">
    <source>
        <dbReference type="ARBA" id="ARBA00001971"/>
    </source>
</evidence>
<evidence type="ECO:0000313" key="23">
    <source>
        <dbReference type="Proteomes" id="UP000223968"/>
    </source>
</evidence>
<evidence type="ECO:0000256" key="8">
    <source>
        <dbReference type="ARBA" id="ARBA00022630"/>
    </source>
</evidence>
<dbReference type="PRINTS" id="PR00406">
    <property type="entry name" value="CYTB5RDTASE"/>
</dbReference>
<dbReference type="InterPro" id="IPR012137">
    <property type="entry name" value="Nitr_rd_NADH"/>
</dbReference>
<dbReference type="OrthoDB" id="432685at2759"/>
<comment type="subunit">
    <text evidence="5">Homodimer.</text>
</comment>
<dbReference type="InterPro" id="IPR008333">
    <property type="entry name" value="Cbr1-like_FAD-bd_dom"/>
</dbReference>
<keyword evidence="15" id="KW-1015">Disulfide bond</keyword>
<feature type="domain" description="FAD-binding FR-type" evidence="21">
    <location>
        <begin position="617"/>
        <end position="729"/>
    </location>
</feature>
<organism evidence="22 23">
    <name type="scientific">Helicocarpus griseus UAMH5409</name>
    <dbReference type="NCBI Taxonomy" id="1447875"/>
    <lineage>
        <taxon>Eukaryota</taxon>
        <taxon>Fungi</taxon>
        <taxon>Dikarya</taxon>
        <taxon>Ascomycota</taxon>
        <taxon>Pezizomycotina</taxon>
        <taxon>Eurotiomycetes</taxon>
        <taxon>Eurotiomycetidae</taxon>
        <taxon>Onygenales</taxon>
        <taxon>Ajellomycetaceae</taxon>
        <taxon>Helicocarpus</taxon>
    </lineage>
</organism>
<comment type="cofactor">
    <cofactor evidence="18">
        <name>Mo-molybdopterin</name>
        <dbReference type="ChEBI" id="CHEBI:71302"/>
    </cofactor>
    <text evidence="18">Binds 1 Mo-molybdopterin (Mo-MPT) cofactor per subunit.</text>
</comment>